<comment type="caution">
    <text evidence="1">The sequence shown here is derived from an EMBL/GenBank/DDBJ whole genome shotgun (WGS) entry which is preliminary data.</text>
</comment>
<organism evidence="1 2">
    <name type="scientific">Tilletia horrida</name>
    <dbReference type="NCBI Taxonomy" id="155126"/>
    <lineage>
        <taxon>Eukaryota</taxon>
        <taxon>Fungi</taxon>
        <taxon>Dikarya</taxon>
        <taxon>Basidiomycota</taxon>
        <taxon>Ustilaginomycotina</taxon>
        <taxon>Exobasidiomycetes</taxon>
        <taxon>Tilletiales</taxon>
        <taxon>Tilletiaceae</taxon>
        <taxon>Tilletia</taxon>
    </lineage>
</organism>
<gene>
    <name evidence="1" type="ORF">OC842_007505</name>
</gene>
<keyword evidence="2" id="KW-1185">Reference proteome</keyword>
<dbReference type="AlphaFoldDB" id="A0AAN6G600"/>
<evidence type="ECO:0008006" key="3">
    <source>
        <dbReference type="Google" id="ProtNLM"/>
    </source>
</evidence>
<dbReference type="EMBL" id="JAPDMQ010001037">
    <property type="protein sequence ID" value="KAK0519271.1"/>
    <property type="molecule type" value="Genomic_DNA"/>
</dbReference>
<dbReference type="Proteomes" id="UP001176521">
    <property type="component" value="Unassembled WGS sequence"/>
</dbReference>
<proteinExistence type="predicted"/>
<evidence type="ECO:0000313" key="2">
    <source>
        <dbReference type="Proteomes" id="UP001176521"/>
    </source>
</evidence>
<reference evidence="1" key="1">
    <citation type="journal article" date="2023" name="PhytoFront">
        <title>Draft Genome Resources of Seven Strains of Tilletia horrida, Causal Agent of Kernel Smut of Rice.</title>
        <authorList>
            <person name="Khanal S."/>
            <person name="Antony Babu S."/>
            <person name="Zhou X.G."/>
        </authorList>
    </citation>
    <scope>NUCLEOTIDE SEQUENCE</scope>
    <source>
        <strain evidence="1">TX3</strain>
    </source>
</reference>
<feature type="non-terminal residue" evidence="1">
    <location>
        <position position="1"/>
    </location>
</feature>
<sequence length="90" mass="10263">RDKAGFPMRSFEVIVEAYDLVVGRTQGPVPPPPIGVNWISRFLAGHEVQLKYETKSAPERSRVKGMSPERVRGFFRLYFSLIEELDLEPA</sequence>
<evidence type="ECO:0000313" key="1">
    <source>
        <dbReference type="EMBL" id="KAK0519271.1"/>
    </source>
</evidence>
<accession>A0AAN6G600</accession>
<protein>
    <recommendedName>
        <fullName evidence="3">HTH CENPB-type domain-containing protein</fullName>
    </recommendedName>
</protein>
<name>A0AAN6G600_9BASI</name>